<dbReference type="InterPro" id="IPR001466">
    <property type="entry name" value="Beta-lactam-related"/>
</dbReference>
<evidence type="ECO:0000259" key="3">
    <source>
        <dbReference type="Pfam" id="PF00144"/>
    </source>
</evidence>
<dbReference type="PANTHER" id="PTHR43283:SF17">
    <property type="entry name" value="(LOVD), PUTATIVE (AFU_ORTHOLOGUE AFUA_5G00920)-RELATED"/>
    <property type="match status" value="1"/>
</dbReference>
<proteinExistence type="inferred from homology"/>
<accession>A0ABP0BAN7</accession>
<feature type="domain" description="Beta-lactamase-related" evidence="3">
    <location>
        <begin position="21"/>
        <end position="390"/>
    </location>
</feature>
<comment type="similarity">
    <text evidence="1">Belongs to the class-A beta-lactamase family.</text>
</comment>
<reference evidence="4 5" key="1">
    <citation type="submission" date="2024-01" db="EMBL/GenBank/DDBJ databases">
        <authorList>
            <person name="Allen C."/>
            <person name="Tagirdzhanova G."/>
        </authorList>
    </citation>
    <scope>NUCLEOTIDE SEQUENCE [LARGE SCALE GENOMIC DNA]</scope>
</reference>
<protein>
    <recommendedName>
        <fullName evidence="3">Beta-lactamase-related domain-containing protein</fullName>
    </recommendedName>
</protein>
<keyword evidence="2" id="KW-0378">Hydrolase</keyword>
<dbReference type="InterPro" id="IPR050789">
    <property type="entry name" value="Diverse_Enzym_Activities"/>
</dbReference>
<gene>
    <name evidence="4" type="ORF">SCUCBS95973_002875</name>
</gene>
<name>A0ABP0BAN7_9PEZI</name>
<keyword evidence="5" id="KW-1185">Reference proteome</keyword>
<dbReference type="SUPFAM" id="SSF56601">
    <property type="entry name" value="beta-lactamase/transpeptidase-like"/>
    <property type="match status" value="1"/>
</dbReference>
<evidence type="ECO:0000256" key="2">
    <source>
        <dbReference type="ARBA" id="ARBA00022801"/>
    </source>
</evidence>
<dbReference type="Gene3D" id="3.40.710.10">
    <property type="entry name" value="DD-peptidase/beta-lactamase superfamily"/>
    <property type="match status" value="1"/>
</dbReference>
<evidence type="ECO:0000313" key="5">
    <source>
        <dbReference type="Proteomes" id="UP001642405"/>
    </source>
</evidence>
<organism evidence="4 5">
    <name type="scientific">Sporothrix curviconia</name>
    <dbReference type="NCBI Taxonomy" id="1260050"/>
    <lineage>
        <taxon>Eukaryota</taxon>
        <taxon>Fungi</taxon>
        <taxon>Dikarya</taxon>
        <taxon>Ascomycota</taxon>
        <taxon>Pezizomycotina</taxon>
        <taxon>Sordariomycetes</taxon>
        <taxon>Sordariomycetidae</taxon>
        <taxon>Ophiostomatales</taxon>
        <taxon>Ophiostomataceae</taxon>
        <taxon>Sporothrix</taxon>
    </lineage>
</organism>
<dbReference type="Proteomes" id="UP001642405">
    <property type="component" value="Unassembled WGS sequence"/>
</dbReference>
<evidence type="ECO:0000313" key="4">
    <source>
        <dbReference type="EMBL" id="CAK7216640.1"/>
    </source>
</evidence>
<dbReference type="PANTHER" id="PTHR43283">
    <property type="entry name" value="BETA-LACTAMASE-RELATED"/>
    <property type="match status" value="1"/>
</dbReference>
<sequence length="414" mass="43956">MDGFERRLAQATSDTATGLRTGLVGAIAIVVDDQGRTLYWHAAGRQSLTADAPPLDRDSTVSLGSAGKVVTHIAALQLVEQGRVALDEPVDKHLPELGACKVATANGSDADGSDDGSAGYRLREPASPITLRHLLLHASGLSEHDTVDRRFGTGTAAKAAKDSVDTANADAHPIAQRFSIPLLFDPGQGHAYGYSIHWTQLLVARASGAPSFAQYVQQHIFGPLGMATSSYTPWQADAAVWQRRLHMVERGEKDGGAALLDAEDAQQGLMCSVSDVGRLLSALLASSPVLLRDAAHYDLLWTAQFAADGAALRDVRADMDNYGFVTGRANGATLLSQPAVNWSAGGLVVEGSEELPVSGLPPGTVTWEGMPNVLWAMNRERKRAAFFATQLIPVGDPEANGLALVFMKDAWRAF</sequence>
<evidence type="ECO:0000256" key="1">
    <source>
        <dbReference type="ARBA" id="ARBA00009009"/>
    </source>
</evidence>
<dbReference type="Pfam" id="PF00144">
    <property type="entry name" value="Beta-lactamase"/>
    <property type="match status" value="1"/>
</dbReference>
<dbReference type="EMBL" id="CAWUHB010000012">
    <property type="protein sequence ID" value="CAK7216640.1"/>
    <property type="molecule type" value="Genomic_DNA"/>
</dbReference>
<comment type="caution">
    <text evidence="4">The sequence shown here is derived from an EMBL/GenBank/DDBJ whole genome shotgun (WGS) entry which is preliminary data.</text>
</comment>
<dbReference type="InterPro" id="IPR012338">
    <property type="entry name" value="Beta-lactam/transpept-like"/>
</dbReference>